<comment type="caution">
    <text evidence="4">The sequence shown here is derived from an EMBL/GenBank/DDBJ whole genome shotgun (WGS) entry which is preliminary data.</text>
</comment>
<dbReference type="OrthoDB" id="710898at2"/>
<dbReference type="SMART" id="SM00448">
    <property type="entry name" value="REC"/>
    <property type="match status" value="1"/>
</dbReference>
<dbReference type="InterPro" id="IPR001789">
    <property type="entry name" value="Sig_transdc_resp-reg_receiver"/>
</dbReference>
<dbReference type="Proteomes" id="UP000189739">
    <property type="component" value="Unassembled WGS sequence"/>
</dbReference>
<reference evidence="4 5" key="1">
    <citation type="submission" date="2016-07" db="EMBL/GenBank/DDBJ databases">
        <title>Genomic analysis of zinc-resistant bacterium Mucilaginibacter pedocola TBZ30.</title>
        <authorList>
            <person name="Huang J."/>
            <person name="Tang J."/>
        </authorList>
    </citation>
    <scope>NUCLEOTIDE SEQUENCE [LARGE SCALE GENOMIC DNA]</scope>
    <source>
        <strain evidence="4 5">TBZ30</strain>
    </source>
</reference>
<dbReference type="PANTHER" id="PTHR44591">
    <property type="entry name" value="STRESS RESPONSE REGULATOR PROTEIN 1"/>
    <property type="match status" value="1"/>
</dbReference>
<dbReference type="EMBL" id="MBTF01000012">
    <property type="protein sequence ID" value="OOQ59802.1"/>
    <property type="molecule type" value="Genomic_DNA"/>
</dbReference>
<feature type="modified residue" description="4-aspartylphosphate" evidence="2">
    <location>
        <position position="53"/>
    </location>
</feature>
<keyword evidence="5" id="KW-1185">Reference proteome</keyword>
<gene>
    <name evidence="4" type="ORF">BC343_06550</name>
</gene>
<evidence type="ECO:0000259" key="3">
    <source>
        <dbReference type="PROSITE" id="PS50110"/>
    </source>
</evidence>
<proteinExistence type="predicted"/>
<evidence type="ECO:0000256" key="1">
    <source>
        <dbReference type="ARBA" id="ARBA00022553"/>
    </source>
</evidence>
<dbReference type="Pfam" id="PF00072">
    <property type="entry name" value="Response_reg"/>
    <property type="match status" value="1"/>
</dbReference>
<dbReference type="RefSeq" id="WP_078348556.1">
    <property type="nucleotide sequence ID" value="NZ_MBTF01000012.1"/>
</dbReference>
<accession>A0A1S9PFS7</accession>
<keyword evidence="1 2" id="KW-0597">Phosphoprotein</keyword>
<dbReference type="AlphaFoldDB" id="A0A1S9PFS7"/>
<dbReference type="SUPFAM" id="SSF52172">
    <property type="entry name" value="CheY-like"/>
    <property type="match status" value="1"/>
</dbReference>
<sequence length="121" mass="13360">MAQQTIMVIDDDQEILTLINLILRDAGYLVKIGKDVTDLFEVEKNPPDLLLIDNWLDGKMGRDICYQLKTSPKTQHLKVLLISATHNLPQTAEAAKADGYVAKPFDVDVLLNAVKNALSAA</sequence>
<dbReference type="GO" id="GO:0000160">
    <property type="term" value="P:phosphorelay signal transduction system"/>
    <property type="evidence" value="ECO:0007669"/>
    <property type="project" value="InterPro"/>
</dbReference>
<evidence type="ECO:0000313" key="4">
    <source>
        <dbReference type="EMBL" id="OOQ59802.1"/>
    </source>
</evidence>
<evidence type="ECO:0000256" key="2">
    <source>
        <dbReference type="PROSITE-ProRule" id="PRU00169"/>
    </source>
</evidence>
<dbReference type="PROSITE" id="PS50110">
    <property type="entry name" value="RESPONSE_REGULATORY"/>
    <property type="match status" value="1"/>
</dbReference>
<dbReference type="PANTHER" id="PTHR44591:SF3">
    <property type="entry name" value="RESPONSE REGULATORY DOMAIN-CONTAINING PROTEIN"/>
    <property type="match status" value="1"/>
</dbReference>
<organism evidence="4 5">
    <name type="scientific">Mucilaginibacter pedocola</name>
    <dbReference type="NCBI Taxonomy" id="1792845"/>
    <lineage>
        <taxon>Bacteria</taxon>
        <taxon>Pseudomonadati</taxon>
        <taxon>Bacteroidota</taxon>
        <taxon>Sphingobacteriia</taxon>
        <taxon>Sphingobacteriales</taxon>
        <taxon>Sphingobacteriaceae</taxon>
        <taxon>Mucilaginibacter</taxon>
    </lineage>
</organism>
<feature type="domain" description="Response regulatory" evidence="3">
    <location>
        <begin position="5"/>
        <end position="118"/>
    </location>
</feature>
<dbReference type="InterPro" id="IPR011006">
    <property type="entry name" value="CheY-like_superfamily"/>
</dbReference>
<dbReference type="STRING" id="1792845.BC343_06550"/>
<evidence type="ECO:0000313" key="5">
    <source>
        <dbReference type="Proteomes" id="UP000189739"/>
    </source>
</evidence>
<protein>
    <recommendedName>
        <fullName evidence="3">Response regulatory domain-containing protein</fullName>
    </recommendedName>
</protein>
<dbReference type="Gene3D" id="3.40.50.2300">
    <property type="match status" value="1"/>
</dbReference>
<dbReference type="InterPro" id="IPR050595">
    <property type="entry name" value="Bact_response_regulator"/>
</dbReference>
<name>A0A1S9PFS7_9SPHI</name>